<gene>
    <name evidence="2" type="ORF">V5799_013734</name>
</gene>
<dbReference type="Proteomes" id="UP001321473">
    <property type="component" value="Unassembled WGS sequence"/>
</dbReference>
<dbReference type="Pfam" id="PF24626">
    <property type="entry name" value="SH3_Tf2-1"/>
    <property type="match status" value="1"/>
</dbReference>
<accession>A0AAQ4E524</accession>
<comment type="caution">
    <text evidence="2">The sequence shown here is derived from an EMBL/GenBank/DDBJ whole genome shotgun (WGS) entry which is preliminary data.</text>
</comment>
<organism evidence="2 3">
    <name type="scientific">Amblyomma americanum</name>
    <name type="common">Lone star tick</name>
    <dbReference type="NCBI Taxonomy" id="6943"/>
    <lineage>
        <taxon>Eukaryota</taxon>
        <taxon>Metazoa</taxon>
        <taxon>Ecdysozoa</taxon>
        <taxon>Arthropoda</taxon>
        <taxon>Chelicerata</taxon>
        <taxon>Arachnida</taxon>
        <taxon>Acari</taxon>
        <taxon>Parasitiformes</taxon>
        <taxon>Ixodida</taxon>
        <taxon>Ixodoidea</taxon>
        <taxon>Ixodidae</taxon>
        <taxon>Amblyomminae</taxon>
        <taxon>Amblyomma</taxon>
    </lineage>
</organism>
<name>A0AAQ4E524_AMBAM</name>
<evidence type="ECO:0000259" key="1">
    <source>
        <dbReference type="Pfam" id="PF24626"/>
    </source>
</evidence>
<reference evidence="2 3" key="1">
    <citation type="journal article" date="2023" name="Arcadia Sci">
        <title>De novo assembly of a long-read Amblyomma americanum tick genome.</title>
        <authorList>
            <person name="Chou S."/>
            <person name="Poskanzer K.E."/>
            <person name="Rollins M."/>
            <person name="Thuy-Boun P.S."/>
        </authorList>
    </citation>
    <scope>NUCLEOTIDE SEQUENCE [LARGE SCALE GENOMIC DNA]</scope>
    <source>
        <strain evidence="2">F_SG_1</strain>
        <tissue evidence="2">Salivary glands</tissue>
    </source>
</reference>
<protein>
    <recommendedName>
        <fullName evidence="1">Tf2-1-like SH3-like domain-containing protein</fullName>
    </recommendedName>
</protein>
<dbReference type="AlphaFoldDB" id="A0AAQ4E524"/>
<evidence type="ECO:0000313" key="3">
    <source>
        <dbReference type="Proteomes" id="UP001321473"/>
    </source>
</evidence>
<keyword evidence="3" id="KW-1185">Reference proteome</keyword>
<dbReference type="EMBL" id="JARKHS020022057">
    <property type="protein sequence ID" value="KAK8769801.1"/>
    <property type="molecule type" value="Genomic_DNA"/>
</dbReference>
<proteinExistence type="predicted"/>
<dbReference type="InterPro" id="IPR056924">
    <property type="entry name" value="SH3_Tf2-1"/>
</dbReference>
<evidence type="ECO:0000313" key="2">
    <source>
        <dbReference type="EMBL" id="KAK8769801.1"/>
    </source>
</evidence>
<sequence length="140" mass="16747">MSSFRLVYGRDMTAMLDAMLPHVDDIDQNADLHTFLHLAEEARQLARVSILDQQCRDAQHYNLRRCEARYTLGDRVWVWFPIRLRGLSEKLFCRYFGPYKVIRPIGDLNYEVVRDGFQKSWRSLQPEVVHVVRLKPYYER</sequence>
<feature type="domain" description="Tf2-1-like SH3-like" evidence="1">
    <location>
        <begin position="73"/>
        <end position="137"/>
    </location>
</feature>